<accession>A0ABS6WHZ3</accession>
<dbReference type="EMBL" id="JAHBBH010000059">
    <property type="protein sequence ID" value="MBW3093648.1"/>
    <property type="molecule type" value="Genomic_DNA"/>
</dbReference>
<organism evidence="2 3">
    <name type="scientific">Bifidobacterium miconis</name>
    <dbReference type="NCBI Taxonomy" id="2834435"/>
    <lineage>
        <taxon>Bacteria</taxon>
        <taxon>Bacillati</taxon>
        <taxon>Actinomycetota</taxon>
        <taxon>Actinomycetes</taxon>
        <taxon>Bifidobacteriales</taxon>
        <taxon>Bifidobacteriaceae</taxon>
        <taxon>Bifidobacterium</taxon>
    </lineage>
</organism>
<evidence type="ECO:0000313" key="2">
    <source>
        <dbReference type="EMBL" id="MBW3093648.1"/>
    </source>
</evidence>
<dbReference type="PANTHER" id="PTHR37318:SF1">
    <property type="entry name" value="BSL7504 PROTEIN"/>
    <property type="match status" value="1"/>
</dbReference>
<gene>
    <name evidence="2" type="ORF">KIH79_12120</name>
</gene>
<feature type="domain" description="Winged helix DNA-binding" evidence="1">
    <location>
        <begin position="32"/>
        <end position="109"/>
    </location>
</feature>
<evidence type="ECO:0000259" key="1">
    <source>
        <dbReference type="Pfam" id="PF13601"/>
    </source>
</evidence>
<sequence>MRYRKPSMGRTAERRRIVSEPQFNEVIHAPMRLRICGMLHSAGEVEFAAIRDMLGVSDAVCSKHLKVLAENGYVTLDKRPGNRNGHDITWVSLTDEGAEAFASHIAALQLIAAGMA</sequence>
<dbReference type="Pfam" id="PF13601">
    <property type="entry name" value="HTH_34"/>
    <property type="match status" value="1"/>
</dbReference>
<evidence type="ECO:0000313" key="3">
    <source>
        <dbReference type="Proteomes" id="UP000700815"/>
    </source>
</evidence>
<keyword evidence="3" id="KW-1185">Reference proteome</keyword>
<reference evidence="2 3" key="1">
    <citation type="submission" date="2021-05" db="EMBL/GenBank/DDBJ databases">
        <title>Phylogenetic classification of ten novel species belonging to the genus Bifidobacterium comprising B. colchicus sp. nov., B. abeli sp. nov., B. bicoloris sp. nov., B. guerezis sp. nov., B. rosaliae sp. nov., B. santillanensis sp. nov., B. argentati sp. nov., B. amazzoni sp. nov., B. pluviali sp. nov., and B. pinnaculum sp. nov.</title>
        <authorList>
            <person name="Lugli G.A."/>
            <person name="Ruiz Garcia L."/>
            <person name="Margolles A."/>
            <person name="Ventura M."/>
        </authorList>
    </citation>
    <scope>NUCLEOTIDE SEQUENCE [LARGE SCALE GENOMIC DNA]</scope>
    <source>
        <strain evidence="2 3">82T10</strain>
    </source>
</reference>
<dbReference type="InterPro" id="IPR027395">
    <property type="entry name" value="WH_DNA-bd_dom"/>
</dbReference>
<dbReference type="Proteomes" id="UP000700815">
    <property type="component" value="Unassembled WGS sequence"/>
</dbReference>
<protein>
    <submittedName>
        <fullName evidence="2">Transcriptional regulator</fullName>
    </submittedName>
</protein>
<proteinExistence type="predicted"/>
<comment type="caution">
    <text evidence="2">The sequence shown here is derived from an EMBL/GenBank/DDBJ whole genome shotgun (WGS) entry which is preliminary data.</text>
</comment>
<name>A0ABS6WHZ3_9BIFI</name>
<dbReference type="PANTHER" id="PTHR37318">
    <property type="entry name" value="BSL7504 PROTEIN"/>
    <property type="match status" value="1"/>
</dbReference>
<dbReference type="CDD" id="cd00090">
    <property type="entry name" value="HTH_ARSR"/>
    <property type="match status" value="1"/>
</dbReference>
<dbReference type="InterPro" id="IPR011991">
    <property type="entry name" value="ArsR-like_HTH"/>
</dbReference>